<organism evidence="3 4">
    <name type="scientific">Emericellopsis cladophorae</name>
    <dbReference type="NCBI Taxonomy" id="2686198"/>
    <lineage>
        <taxon>Eukaryota</taxon>
        <taxon>Fungi</taxon>
        <taxon>Dikarya</taxon>
        <taxon>Ascomycota</taxon>
        <taxon>Pezizomycotina</taxon>
        <taxon>Sordariomycetes</taxon>
        <taxon>Hypocreomycetidae</taxon>
        <taxon>Hypocreales</taxon>
        <taxon>Bionectriaceae</taxon>
        <taxon>Emericellopsis</taxon>
    </lineage>
</organism>
<feature type="compositionally biased region" description="Acidic residues" evidence="1">
    <location>
        <begin position="140"/>
        <end position="157"/>
    </location>
</feature>
<comment type="caution">
    <text evidence="3">The sequence shown here is derived from an EMBL/GenBank/DDBJ whole genome shotgun (WGS) entry which is preliminary data.</text>
</comment>
<accession>A0A9P9XW79</accession>
<dbReference type="EMBL" id="JAGIXG020000055">
    <property type="protein sequence ID" value="KAI6778976.1"/>
    <property type="molecule type" value="Genomic_DNA"/>
</dbReference>
<evidence type="ECO:0000256" key="2">
    <source>
        <dbReference type="SAM" id="SignalP"/>
    </source>
</evidence>
<feature type="signal peptide" evidence="2">
    <location>
        <begin position="1"/>
        <end position="19"/>
    </location>
</feature>
<gene>
    <name evidence="3" type="ORF">J7T54_002618</name>
</gene>
<dbReference type="Proteomes" id="UP001055219">
    <property type="component" value="Unassembled WGS sequence"/>
</dbReference>
<keyword evidence="4" id="KW-1185">Reference proteome</keyword>
<dbReference type="AlphaFoldDB" id="A0A9P9XW79"/>
<feature type="chain" id="PRO_5040325855" evidence="2">
    <location>
        <begin position="20"/>
        <end position="488"/>
    </location>
</feature>
<protein>
    <submittedName>
        <fullName evidence="3">Uncharacterized protein</fullName>
    </submittedName>
</protein>
<evidence type="ECO:0000313" key="3">
    <source>
        <dbReference type="EMBL" id="KAI6778976.1"/>
    </source>
</evidence>
<keyword evidence="2" id="KW-0732">Signal</keyword>
<evidence type="ECO:0000313" key="4">
    <source>
        <dbReference type="Proteomes" id="UP001055219"/>
    </source>
</evidence>
<sequence length="488" mass="46760">MQIGIYTILVACLAGTGFAAPLDARQTEDLANDVSDVAGMATDMASGAVDGAVGTATGVVEGATGALSGLGDPVKGATGALGGLGDTVGGATGPLSGLGDTVRGATDTLGGLTGSSGSTGGLGGLLGGLTGRDEMGDGGADGDTDDMDQGGMEDAEDTAGSAGDAASGALMGATGAAGSLTSGLGGLGGASDALSGLTGSVGGLTNGAGSSGGSDLLGGLLGGLLGQKMAEMEQMNNEKRQLDAVSGLAGGLTGGSGSPLDTLSGLPVLGPLLSSLLGQKLAEMEQMNNEKRQLDAVSGLAGGLTGGSGSPLDTLSGLPGLGPLLSSLLGQKLTEMEQMNNEKRQLDAVSGLAGGLTGGSGSPLDTLSGLPGLGPLLSSLLGQKLTEMEQMNNEKRQLDAVSGLAGGLTGGSGSPLDTLSGLPGLGPLLSSLLGQKLTEMEQMNNEKRQLAAVSGLAGGLTGGDSKGLLGLGLLGILRRAAENEQMQN</sequence>
<feature type="region of interest" description="Disordered" evidence="1">
    <location>
        <begin position="123"/>
        <end position="166"/>
    </location>
</feature>
<reference evidence="3" key="1">
    <citation type="journal article" date="2021" name="J Fungi (Basel)">
        <title>Genomic and Metabolomic Analyses of the Marine Fungus Emericellopsis cladophorae: Insights into Saltwater Adaptability Mechanisms and Its Biosynthetic Potential.</title>
        <authorList>
            <person name="Goncalves M.F.M."/>
            <person name="Hilario S."/>
            <person name="Van de Peer Y."/>
            <person name="Esteves A.C."/>
            <person name="Alves A."/>
        </authorList>
    </citation>
    <scope>NUCLEOTIDE SEQUENCE</scope>
    <source>
        <strain evidence="3">MUM 19.33</strain>
    </source>
</reference>
<dbReference type="RefSeq" id="XP_051359832.1">
    <property type="nucleotide sequence ID" value="XM_051509148.1"/>
</dbReference>
<name>A0A9P9XW79_9HYPO</name>
<reference evidence="3" key="2">
    <citation type="submission" date="2022-07" db="EMBL/GenBank/DDBJ databases">
        <authorList>
            <person name="Goncalves M.F.M."/>
            <person name="Hilario S."/>
            <person name="Van De Peer Y."/>
            <person name="Esteves A.C."/>
            <person name="Alves A."/>
        </authorList>
    </citation>
    <scope>NUCLEOTIDE SEQUENCE</scope>
    <source>
        <strain evidence="3">MUM 19.33</strain>
    </source>
</reference>
<proteinExistence type="predicted"/>
<evidence type="ECO:0000256" key="1">
    <source>
        <dbReference type="SAM" id="MobiDB-lite"/>
    </source>
</evidence>
<dbReference type="GeneID" id="75829128"/>